<dbReference type="PANTHER" id="PTHR47019:SF1">
    <property type="entry name" value="LIPID II FLIPPASE MURJ"/>
    <property type="match status" value="1"/>
</dbReference>
<evidence type="ECO:0000256" key="11">
    <source>
        <dbReference type="PIRNR" id="PIRNR002869"/>
    </source>
</evidence>
<evidence type="ECO:0000256" key="10">
    <source>
        <dbReference type="HAMAP-Rule" id="MF_02078"/>
    </source>
</evidence>
<dbReference type="UniPathway" id="UPA00219"/>
<evidence type="ECO:0000256" key="5">
    <source>
        <dbReference type="ARBA" id="ARBA00022984"/>
    </source>
</evidence>
<feature type="transmembrane region" description="Helical" evidence="10">
    <location>
        <begin position="193"/>
        <end position="212"/>
    </location>
</feature>
<dbReference type="Pfam" id="PF03023">
    <property type="entry name" value="MurJ"/>
    <property type="match status" value="1"/>
</dbReference>
<feature type="transmembrane region" description="Helical" evidence="10">
    <location>
        <begin position="413"/>
        <end position="430"/>
    </location>
</feature>
<reference evidence="12 13" key="1">
    <citation type="submission" date="2020-06" db="EMBL/GenBank/DDBJ databases">
        <title>Genome sequence of 2 isolates from Red Sea Mangroves.</title>
        <authorList>
            <person name="Sefrji F."/>
            <person name="Michoud G."/>
            <person name="Merlino G."/>
            <person name="Daffonchio D."/>
        </authorList>
    </citation>
    <scope>NUCLEOTIDE SEQUENCE [LARGE SCALE GENOMIC DNA]</scope>
    <source>
        <strain evidence="12 13">R1DC25</strain>
    </source>
</reference>
<keyword evidence="10 11" id="KW-0961">Cell wall biogenesis/degradation</keyword>
<evidence type="ECO:0000256" key="4">
    <source>
        <dbReference type="ARBA" id="ARBA00022960"/>
    </source>
</evidence>
<keyword evidence="13" id="KW-1185">Reference proteome</keyword>
<feature type="transmembrane region" description="Helical" evidence="10">
    <location>
        <begin position="233"/>
        <end position="257"/>
    </location>
</feature>
<dbReference type="GO" id="GO:0005886">
    <property type="term" value="C:plasma membrane"/>
    <property type="evidence" value="ECO:0007669"/>
    <property type="project" value="UniProtKB-SubCell"/>
</dbReference>
<protein>
    <recommendedName>
        <fullName evidence="10">Probable lipid II flippase MurJ</fullName>
    </recommendedName>
</protein>
<dbReference type="GO" id="GO:0009252">
    <property type="term" value="P:peptidoglycan biosynthetic process"/>
    <property type="evidence" value="ECO:0007669"/>
    <property type="project" value="UniProtKB-UniRule"/>
</dbReference>
<feature type="transmembrane region" description="Helical" evidence="10">
    <location>
        <begin position="451"/>
        <end position="471"/>
    </location>
</feature>
<keyword evidence="10" id="KW-0997">Cell inner membrane</keyword>
<keyword evidence="10 11" id="KW-0813">Transport</keyword>
<evidence type="ECO:0000256" key="7">
    <source>
        <dbReference type="ARBA" id="ARBA00023136"/>
    </source>
</evidence>
<keyword evidence="7 10" id="KW-0472">Membrane</keyword>
<keyword evidence="3 10" id="KW-0812">Transmembrane</keyword>
<dbReference type="RefSeq" id="WP_213160784.1">
    <property type="nucleotide sequence ID" value="NZ_CP058214.1"/>
</dbReference>
<dbReference type="InterPro" id="IPR051050">
    <property type="entry name" value="Lipid_II_flippase_MurJ/MviN"/>
</dbReference>
<organism evidence="12 13">
    <name type="scientific">Kaustia mangrovi</name>
    <dbReference type="NCBI Taxonomy" id="2593653"/>
    <lineage>
        <taxon>Bacteria</taxon>
        <taxon>Pseudomonadati</taxon>
        <taxon>Pseudomonadota</taxon>
        <taxon>Alphaproteobacteria</taxon>
        <taxon>Hyphomicrobiales</taxon>
        <taxon>Parvibaculaceae</taxon>
        <taxon>Kaustia</taxon>
    </lineage>
</organism>
<evidence type="ECO:0000313" key="13">
    <source>
        <dbReference type="Proteomes" id="UP000593594"/>
    </source>
</evidence>
<comment type="pathway">
    <text evidence="10">Cell wall biogenesis; peptidoglycan biosynthesis.</text>
</comment>
<keyword evidence="6 10" id="KW-1133">Transmembrane helix</keyword>
<feature type="transmembrane region" description="Helical" evidence="10">
    <location>
        <begin position="26"/>
        <end position="45"/>
    </location>
</feature>
<feature type="transmembrane region" description="Helical" evidence="10">
    <location>
        <begin position="133"/>
        <end position="150"/>
    </location>
</feature>
<dbReference type="CDD" id="cd13123">
    <property type="entry name" value="MATE_MurJ_like"/>
    <property type="match status" value="1"/>
</dbReference>
<evidence type="ECO:0000313" key="12">
    <source>
        <dbReference type="EMBL" id="QPC43422.1"/>
    </source>
</evidence>
<keyword evidence="4 10" id="KW-0133">Cell shape</keyword>
<dbReference type="PIRSF" id="PIRSF002869">
    <property type="entry name" value="MviN"/>
    <property type="match status" value="1"/>
</dbReference>
<evidence type="ECO:0000256" key="3">
    <source>
        <dbReference type="ARBA" id="ARBA00022692"/>
    </source>
</evidence>
<dbReference type="PRINTS" id="PR01806">
    <property type="entry name" value="VIRFACTRMVIN"/>
</dbReference>
<evidence type="ECO:0000256" key="1">
    <source>
        <dbReference type="ARBA" id="ARBA00004651"/>
    </source>
</evidence>
<dbReference type="GO" id="GO:0034204">
    <property type="term" value="P:lipid translocation"/>
    <property type="evidence" value="ECO:0007669"/>
    <property type="project" value="TreeGrafter"/>
</dbReference>
<dbReference type="HAMAP" id="MF_02078">
    <property type="entry name" value="MurJ_MviN"/>
    <property type="match status" value="1"/>
</dbReference>
<evidence type="ECO:0000256" key="8">
    <source>
        <dbReference type="ARBA" id="ARBA00060041"/>
    </source>
</evidence>
<dbReference type="GO" id="GO:0008360">
    <property type="term" value="P:regulation of cell shape"/>
    <property type="evidence" value="ECO:0007669"/>
    <property type="project" value="UniProtKB-UniRule"/>
</dbReference>
<evidence type="ECO:0000256" key="6">
    <source>
        <dbReference type="ARBA" id="ARBA00022989"/>
    </source>
</evidence>
<sequence>MNLIRSAATVSGLTTASRVLGYVRDLLIAAVLGASPVADAFVVAFRLPNLFRRLFAEGAFNSAFVPLFAKQLEGAGEDGARRFGEEVLSALFATLVAFTALAELAMPLLVYVIAPGFAEHPEKFDLTVLLTRIAFPYLLFMSLVAFYSGVLNSLGRFAAAAAAPILLNIVLIGVLIVVASLGWGAEPRSGQAIVWGIAAAGLVQLAMLVVAARRAGVSFRLARPRLSPGVRRLLALGIPGVIAAGITQFNLLIGTIISSLQSGAPAWLYYADRIYQLPLGMVGIAIGVVLLPDLSRKLKADDAAGVMRTQNRAVELSMLLTIPAAVALIAMPLPVVHVLFQYGAFTAGDTTATAQALAAFALGLPAFVLIKVFSPNYFAHEDTRTPMLYAGAGMLVNVAGSLAMFFVIGHVGIALATSLAAWVNAGLLGRTLGLRGQFAPDDRLVRRLPRVLLASLVMGGVLIALVVWPFADVFVDATSTTIKIPALVALVAIGIGVFFGIARLLGAITLGELLQLARRR</sequence>
<accession>A0A7S8HC77</accession>
<feature type="transmembrane region" description="Helical" evidence="10">
    <location>
        <begin position="277"/>
        <end position="295"/>
    </location>
</feature>
<dbReference type="KEGG" id="kmn:HW532_12380"/>
<evidence type="ECO:0000256" key="9">
    <source>
        <dbReference type="ARBA" id="ARBA00061532"/>
    </source>
</evidence>
<dbReference type="Proteomes" id="UP000593594">
    <property type="component" value="Chromosome"/>
</dbReference>
<feature type="transmembrane region" description="Helical" evidence="10">
    <location>
        <begin position="352"/>
        <end position="374"/>
    </location>
</feature>
<evidence type="ECO:0000256" key="2">
    <source>
        <dbReference type="ARBA" id="ARBA00022475"/>
    </source>
</evidence>
<keyword evidence="5 10" id="KW-0573">Peptidoglycan synthesis</keyword>
<dbReference type="NCBIfam" id="TIGR01695">
    <property type="entry name" value="murJ_mviN"/>
    <property type="match status" value="1"/>
</dbReference>
<dbReference type="PANTHER" id="PTHR47019">
    <property type="entry name" value="LIPID II FLIPPASE MURJ"/>
    <property type="match status" value="1"/>
</dbReference>
<dbReference type="GO" id="GO:0015648">
    <property type="term" value="F:lipid-linked peptidoglycan transporter activity"/>
    <property type="evidence" value="ECO:0007669"/>
    <property type="project" value="UniProtKB-UniRule"/>
</dbReference>
<comment type="subcellular location">
    <subcellularLocation>
        <location evidence="10">Cell inner membrane</location>
        <topology evidence="10">Multi-pass membrane protein</topology>
    </subcellularLocation>
    <subcellularLocation>
        <location evidence="1">Cell membrane</location>
        <topology evidence="1">Multi-pass membrane protein</topology>
    </subcellularLocation>
</comment>
<dbReference type="EMBL" id="CP058214">
    <property type="protein sequence ID" value="QPC43422.1"/>
    <property type="molecule type" value="Genomic_DNA"/>
</dbReference>
<comment type="similarity">
    <text evidence="9 10 11">Belongs to the MurJ/MviN family.</text>
</comment>
<dbReference type="InterPro" id="IPR004268">
    <property type="entry name" value="MurJ"/>
</dbReference>
<dbReference type="GO" id="GO:0071555">
    <property type="term" value="P:cell wall organization"/>
    <property type="evidence" value="ECO:0007669"/>
    <property type="project" value="UniProtKB-UniRule"/>
</dbReference>
<feature type="transmembrane region" description="Helical" evidence="10">
    <location>
        <begin position="486"/>
        <end position="510"/>
    </location>
</feature>
<feature type="transmembrane region" description="Helical" evidence="10">
    <location>
        <begin position="90"/>
        <end position="113"/>
    </location>
</feature>
<comment type="function">
    <text evidence="8 10 11">Involved in peptidoglycan biosynthesis. Transports lipid-linked peptidoglycan precursors from the inner to the outer leaflet of the cytoplasmic membrane.</text>
</comment>
<proteinExistence type="inferred from homology"/>
<feature type="transmembrane region" description="Helical" evidence="10">
    <location>
        <begin position="386"/>
        <end position="407"/>
    </location>
</feature>
<gene>
    <name evidence="10 12" type="primary">murJ</name>
    <name evidence="12" type="ORF">HW532_12380</name>
</gene>
<dbReference type="AlphaFoldDB" id="A0A7S8HC77"/>
<feature type="transmembrane region" description="Helical" evidence="10">
    <location>
        <begin position="316"/>
        <end position="340"/>
    </location>
</feature>
<name>A0A7S8HC77_9HYPH</name>
<feature type="transmembrane region" description="Helical" evidence="10">
    <location>
        <begin position="157"/>
        <end position="181"/>
    </location>
</feature>
<keyword evidence="2 10" id="KW-1003">Cell membrane</keyword>